<proteinExistence type="predicted"/>
<dbReference type="AlphaFoldDB" id="A0A174G7H1"/>
<sequence length="42" mass="4810">MKNAEKFPKGCRKVRPPALHPLCITAPVAIYIHCDEYIDSPW</sequence>
<reference evidence="1 2" key="1">
    <citation type="submission" date="2015-09" db="EMBL/GenBank/DDBJ databases">
        <authorList>
            <consortium name="Pathogen Informatics"/>
        </authorList>
    </citation>
    <scope>NUCLEOTIDE SEQUENCE [LARGE SCALE GENOMIC DNA]</scope>
    <source>
        <strain evidence="1 2">2789STDY5834880</strain>
    </source>
</reference>
<organism evidence="1 2">
    <name type="scientific">Bacteroides caccae</name>
    <dbReference type="NCBI Taxonomy" id="47678"/>
    <lineage>
        <taxon>Bacteria</taxon>
        <taxon>Pseudomonadati</taxon>
        <taxon>Bacteroidota</taxon>
        <taxon>Bacteroidia</taxon>
        <taxon>Bacteroidales</taxon>
        <taxon>Bacteroidaceae</taxon>
        <taxon>Bacteroides</taxon>
    </lineage>
</organism>
<accession>A0A174G7H1</accession>
<protein>
    <submittedName>
        <fullName evidence="1">Uncharacterized protein</fullName>
    </submittedName>
</protein>
<gene>
    <name evidence="1" type="ORF">ERS852494_00247</name>
</gene>
<dbReference type="STRING" id="47678.ERS852494_00247"/>
<name>A0A174G7H1_9BACE</name>
<evidence type="ECO:0000313" key="1">
    <source>
        <dbReference type="EMBL" id="CUO58354.1"/>
    </source>
</evidence>
<dbReference type="Proteomes" id="UP000095657">
    <property type="component" value="Unassembled WGS sequence"/>
</dbReference>
<dbReference type="EMBL" id="CZAI01000001">
    <property type="protein sequence ID" value="CUO58354.1"/>
    <property type="molecule type" value="Genomic_DNA"/>
</dbReference>
<evidence type="ECO:0000313" key="2">
    <source>
        <dbReference type="Proteomes" id="UP000095657"/>
    </source>
</evidence>